<feature type="non-terminal residue" evidence="1">
    <location>
        <position position="1"/>
    </location>
</feature>
<organism evidence="1">
    <name type="scientific">Lepeophtheirus salmonis</name>
    <name type="common">Salmon louse</name>
    <name type="synonym">Caligus salmonis</name>
    <dbReference type="NCBI Taxonomy" id="72036"/>
    <lineage>
        <taxon>Eukaryota</taxon>
        <taxon>Metazoa</taxon>
        <taxon>Ecdysozoa</taxon>
        <taxon>Arthropoda</taxon>
        <taxon>Crustacea</taxon>
        <taxon>Multicrustacea</taxon>
        <taxon>Hexanauplia</taxon>
        <taxon>Copepoda</taxon>
        <taxon>Siphonostomatoida</taxon>
        <taxon>Caligidae</taxon>
        <taxon>Lepeophtheirus</taxon>
    </lineage>
</organism>
<dbReference type="EMBL" id="HACA01006389">
    <property type="protein sequence ID" value="CDW23750.1"/>
    <property type="molecule type" value="Transcribed_RNA"/>
</dbReference>
<reference evidence="1" key="1">
    <citation type="submission" date="2014-05" db="EMBL/GenBank/DDBJ databases">
        <authorList>
            <person name="Chronopoulou M."/>
        </authorList>
    </citation>
    <scope>NUCLEOTIDE SEQUENCE</scope>
    <source>
        <tissue evidence="1">Whole organism</tissue>
    </source>
</reference>
<evidence type="ECO:0000313" key="1">
    <source>
        <dbReference type="EMBL" id="CDW23750.1"/>
    </source>
</evidence>
<proteinExistence type="predicted"/>
<accession>A0A0K2TD15</accession>
<name>A0A0K2TD15_LEPSM</name>
<dbReference type="AlphaFoldDB" id="A0A0K2TD15"/>
<sequence length="114" mass="13278">QIKLERSFGINMYLLIYTRNLNFIQGSQNCPFSKLTFDRDPMIFLLLNRHLLQLVECSVEDWSRSGHKTWVMLSRLRISRERPGNLILLSKVPSSMTLVQFKTVCRVAKCSNSV</sequence>
<protein>
    <submittedName>
        <fullName evidence="1">Uncharacterized protein</fullName>
    </submittedName>
</protein>